<dbReference type="AlphaFoldDB" id="A0AAD1ZG87"/>
<keyword evidence="2" id="KW-1185">Reference proteome</keyword>
<evidence type="ECO:0000313" key="2">
    <source>
        <dbReference type="Proteomes" id="UP000834106"/>
    </source>
</evidence>
<gene>
    <name evidence="1" type="ORF">FPE_LOCUS17037</name>
</gene>
<organism evidence="1 2">
    <name type="scientific">Fraxinus pennsylvanica</name>
    <dbReference type="NCBI Taxonomy" id="56036"/>
    <lineage>
        <taxon>Eukaryota</taxon>
        <taxon>Viridiplantae</taxon>
        <taxon>Streptophyta</taxon>
        <taxon>Embryophyta</taxon>
        <taxon>Tracheophyta</taxon>
        <taxon>Spermatophyta</taxon>
        <taxon>Magnoliopsida</taxon>
        <taxon>eudicotyledons</taxon>
        <taxon>Gunneridae</taxon>
        <taxon>Pentapetalae</taxon>
        <taxon>asterids</taxon>
        <taxon>lamiids</taxon>
        <taxon>Lamiales</taxon>
        <taxon>Oleaceae</taxon>
        <taxon>Oleeae</taxon>
        <taxon>Fraxinus</taxon>
    </lineage>
</organism>
<dbReference type="PANTHER" id="PTHR37707">
    <property type="entry name" value="MATERNAL EFFECT EMBRYO ARREST 9"/>
    <property type="match status" value="1"/>
</dbReference>
<accession>A0AAD1ZG87</accession>
<sequence length="147" mass="16701">METLISEFTFLSDQSLQNKNFDPSTVENLLRLFEVEAYKAWARVELQQEEEVEEAEIYMKKTEDYLDSVMESAMEEYRVFEKEMNRMAMAEHDSLANVASRKMGKSMKKAATFASNKYIEAAANSDSSSNSKKIVLQVGLVDSGLAL</sequence>
<dbReference type="EMBL" id="OU503045">
    <property type="protein sequence ID" value="CAI9769253.1"/>
    <property type="molecule type" value="Genomic_DNA"/>
</dbReference>
<evidence type="ECO:0000313" key="1">
    <source>
        <dbReference type="EMBL" id="CAI9769253.1"/>
    </source>
</evidence>
<reference evidence="1" key="1">
    <citation type="submission" date="2023-05" db="EMBL/GenBank/DDBJ databases">
        <authorList>
            <person name="Huff M."/>
        </authorList>
    </citation>
    <scope>NUCLEOTIDE SEQUENCE</scope>
</reference>
<dbReference type="Proteomes" id="UP000834106">
    <property type="component" value="Chromosome 10"/>
</dbReference>
<proteinExistence type="predicted"/>
<dbReference type="PANTHER" id="PTHR37707:SF1">
    <property type="entry name" value="MATERNAL EFFECT EMBRYO ARREST 9"/>
    <property type="match status" value="1"/>
</dbReference>
<name>A0AAD1ZG87_9LAMI</name>
<protein>
    <submittedName>
        <fullName evidence="1">Uncharacterized protein</fullName>
    </submittedName>
</protein>